<dbReference type="EMBL" id="JAYFUI010000186">
    <property type="protein sequence ID" value="MEA5673251.1"/>
    <property type="molecule type" value="Genomic_DNA"/>
</dbReference>
<dbReference type="Proteomes" id="UP001302573">
    <property type="component" value="Unassembled WGS sequence"/>
</dbReference>
<evidence type="ECO:0000313" key="2">
    <source>
        <dbReference type="Proteomes" id="UP001302573"/>
    </source>
</evidence>
<organism evidence="1 2">
    <name type="scientific">Pseudomonas machongensis</name>
    <dbReference type="NCBI Taxonomy" id="3110229"/>
    <lineage>
        <taxon>Bacteria</taxon>
        <taxon>Pseudomonadati</taxon>
        <taxon>Pseudomonadota</taxon>
        <taxon>Gammaproteobacteria</taxon>
        <taxon>Pseudomonadales</taxon>
        <taxon>Pseudomonadaceae</taxon>
        <taxon>Pseudomonas</taxon>
    </lineage>
</organism>
<keyword evidence="2" id="KW-1185">Reference proteome</keyword>
<comment type="caution">
    <text evidence="1">The sequence shown here is derived from an EMBL/GenBank/DDBJ whole genome shotgun (WGS) entry which is preliminary data.</text>
</comment>
<protein>
    <submittedName>
        <fullName evidence="1">Pyocin activator PrtN family protein</fullName>
    </submittedName>
</protein>
<dbReference type="Pfam" id="PF11112">
    <property type="entry name" value="PyocinActivator"/>
    <property type="match status" value="1"/>
</dbReference>
<evidence type="ECO:0000313" key="1">
    <source>
        <dbReference type="EMBL" id="MEA5673251.1"/>
    </source>
</evidence>
<name>A0ABU5VIQ9_9PSED</name>
<dbReference type="InterPro" id="IPR020518">
    <property type="entry name" value="Tscrpt_reg_PrtN"/>
</dbReference>
<gene>
    <name evidence="1" type="ORF">VA602_18170</name>
</gene>
<accession>A0ABU5VIQ9</accession>
<dbReference type="RefSeq" id="WP_323453890.1">
    <property type="nucleotide sequence ID" value="NZ_JAYFUI010000186.1"/>
</dbReference>
<reference evidence="1 2" key="1">
    <citation type="submission" date="2023-12" db="EMBL/GenBank/DDBJ databases">
        <title>Pseudomonas machongensis sp. nov., isolated from wilted pepper plants (Capsicum annuum).</title>
        <authorList>
            <person name="Qiu M."/>
            <person name="Li Y."/>
            <person name="Liu Q."/>
            <person name="Zhang X."/>
            <person name="Huang Y."/>
            <person name="Guo R."/>
            <person name="Hu M."/>
            <person name="Zhou J."/>
            <person name="Zhou X."/>
        </authorList>
    </citation>
    <scope>NUCLEOTIDE SEQUENCE [LARGE SCALE GENOMIC DNA]</scope>
    <source>
        <strain evidence="1 2">MH2</strain>
    </source>
</reference>
<proteinExistence type="predicted"/>
<sequence length="81" mass="9254">MRTEFLLLAQYDGLAVIPLDRVCADYFPHLSPEKMKHKISRGEIRLPLIYIERSQKSARGVHLADLAAYIDARRAEAQKGM</sequence>